<dbReference type="KEGG" id="slan:GV829_06880"/>
<name>A0A6M4AYT8_9SPHN</name>
<dbReference type="AlphaFoldDB" id="A0A6M4AYT8"/>
<evidence type="ECO:0000313" key="3">
    <source>
        <dbReference type="Proteomes" id="UP000503018"/>
    </source>
</evidence>
<feature type="transmembrane region" description="Helical" evidence="1">
    <location>
        <begin position="12"/>
        <end position="31"/>
    </location>
</feature>
<gene>
    <name evidence="2" type="ORF">GV829_06880</name>
</gene>
<sequence length="113" mass="11441">MNALRLSPLQHFASMAGAIVIVASLFAGAAATAQTRAGFYSATLNAAPAEPRTVAGGVVWACEGTNCTAPRGTSRPGVICGRLVRELGPVTSFTANGETFDAEALARCNQSAG</sequence>
<dbReference type="Pfam" id="PF26624">
    <property type="entry name" value="DUF8200"/>
    <property type="match status" value="1"/>
</dbReference>
<keyword evidence="3" id="KW-1185">Reference proteome</keyword>
<organism evidence="2 3">
    <name type="scientific">Sphingomonas lacunae</name>
    <dbReference type="NCBI Taxonomy" id="2698828"/>
    <lineage>
        <taxon>Bacteria</taxon>
        <taxon>Pseudomonadati</taxon>
        <taxon>Pseudomonadota</taxon>
        <taxon>Alphaproteobacteria</taxon>
        <taxon>Sphingomonadales</taxon>
        <taxon>Sphingomonadaceae</taxon>
        <taxon>Sphingomonas</taxon>
    </lineage>
</organism>
<evidence type="ECO:0000313" key="2">
    <source>
        <dbReference type="EMBL" id="QJQ32211.1"/>
    </source>
</evidence>
<proteinExistence type="predicted"/>
<keyword evidence="1" id="KW-0472">Membrane</keyword>
<evidence type="ECO:0000256" key="1">
    <source>
        <dbReference type="SAM" id="Phobius"/>
    </source>
</evidence>
<dbReference type="Proteomes" id="UP000503018">
    <property type="component" value="Chromosome"/>
</dbReference>
<protein>
    <submittedName>
        <fullName evidence="2">Uncharacterized protein</fullName>
    </submittedName>
</protein>
<dbReference type="RefSeq" id="WP_169945204.1">
    <property type="nucleotide sequence ID" value="NZ_CP053015.1"/>
</dbReference>
<reference evidence="2 3" key="1">
    <citation type="submission" date="2020-01" db="EMBL/GenBank/DDBJ databases">
        <title>Sphingomonas sp. strain CSW-10.</title>
        <authorList>
            <person name="Chen W.-M."/>
        </authorList>
    </citation>
    <scope>NUCLEOTIDE SEQUENCE [LARGE SCALE GENOMIC DNA]</scope>
    <source>
        <strain evidence="2 3">CSW-10</strain>
    </source>
</reference>
<accession>A0A6M4AYT8</accession>
<dbReference type="InterPro" id="IPR058067">
    <property type="entry name" value="CC_3452-like"/>
</dbReference>
<dbReference type="InterPro" id="IPR058513">
    <property type="entry name" value="DUF8200"/>
</dbReference>
<dbReference type="NCBIfam" id="NF047636">
    <property type="entry name" value="CC_3452_fam"/>
    <property type="match status" value="1"/>
</dbReference>
<keyword evidence="1" id="KW-1133">Transmembrane helix</keyword>
<keyword evidence="1" id="KW-0812">Transmembrane</keyword>
<dbReference type="EMBL" id="CP053015">
    <property type="protein sequence ID" value="QJQ32211.1"/>
    <property type="molecule type" value="Genomic_DNA"/>
</dbReference>